<evidence type="ECO:0000259" key="2">
    <source>
        <dbReference type="Pfam" id="PF14833"/>
    </source>
</evidence>
<reference evidence="3" key="1">
    <citation type="submission" date="2020-06" db="EMBL/GenBank/DDBJ databases">
        <authorList>
            <consortium name="Plant Systems Biology data submission"/>
        </authorList>
    </citation>
    <scope>NUCLEOTIDE SEQUENCE</scope>
    <source>
        <strain evidence="3">D6</strain>
    </source>
</reference>
<dbReference type="Pfam" id="PF14833">
    <property type="entry name" value="NAD_binding_11"/>
    <property type="match status" value="1"/>
</dbReference>
<organism evidence="3 4">
    <name type="scientific">Seminavis robusta</name>
    <dbReference type="NCBI Taxonomy" id="568900"/>
    <lineage>
        <taxon>Eukaryota</taxon>
        <taxon>Sar</taxon>
        <taxon>Stramenopiles</taxon>
        <taxon>Ochrophyta</taxon>
        <taxon>Bacillariophyta</taxon>
        <taxon>Bacillariophyceae</taxon>
        <taxon>Bacillariophycidae</taxon>
        <taxon>Naviculales</taxon>
        <taxon>Naviculaceae</taxon>
        <taxon>Seminavis</taxon>
    </lineage>
</organism>
<feature type="domain" description="3-hydroxyisobutyrate dehydrogenase-like NAD-binding" evidence="2">
    <location>
        <begin position="177"/>
        <end position="298"/>
    </location>
</feature>
<protein>
    <submittedName>
        <fullName evidence="3">L-threonate dehydrogenase</fullName>
    </submittedName>
</protein>
<dbReference type="AlphaFoldDB" id="A0A9N8DN19"/>
<dbReference type="PANTHER" id="PTHR43060:SF17">
    <property type="entry name" value="L-THREONATE DEHYDROGENASE"/>
    <property type="match status" value="1"/>
</dbReference>
<dbReference type="OrthoDB" id="48988at2759"/>
<name>A0A9N8DN19_9STRA</name>
<evidence type="ECO:0000259" key="1">
    <source>
        <dbReference type="Pfam" id="PF03446"/>
    </source>
</evidence>
<dbReference type="Gene3D" id="2.60.120.10">
    <property type="entry name" value="Jelly Rolls"/>
    <property type="match status" value="2"/>
</dbReference>
<sequence length="568" mass="61127">MANVTVIGLGAMGGGMARALVDSPVTKMVAGFDMNKTHLENFYNDAKAANKAPSQMPNSQKESITAGTDFCILALVNEKQCEAVCFGGDDPLINSLAKDSCVILTSTVTATWARKACEKFQAKGIFMMDCPMSGGPARAREGALTMMASGDDASFAKAKDIINALGKEVYCIKGGAGMGSTVKMVHQLLAGVHICAAAEALSLAAKAGLDVHQMYDIVNGAAGASWMFQNRGERMLQAGDPEVKSALDIFVKDLDIVHAEAKALQSPIPIASSALQQFVSGQALGLGKKDDSQVVKVYESITGAPVGGEEPSTRNEKTIGEAVGEYWEVADGKLEEIKEVGEEPRHKVVLANEFVRALRVSFPPNDTTLAHRHAEDSLYFFLVEGGLDVVNHVQGADPSCDCLGFGEVRFGTHKSDKPLVHKITNKSNQVMLCIDAEVLKQPPITAAIPLVAEHHELIKTRDKCRVYKMTLEPGGSVEVTYPFFYFTVVLEGGTLQSEITANKGVPSISWKTPMQRGDVHWKEPVAGLKQTNVGASTFVMYIAEWRDPVAFHLLSLREGSRCPPDPPW</sequence>
<dbReference type="InterPro" id="IPR006115">
    <property type="entry name" value="6PGDH_NADP-bd"/>
</dbReference>
<keyword evidence="4" id="KW-1185">Reference proteome</keyword>
<dbReference type="SUPFAM" id="SSF48179">
    <property type="entry name" value="6-phosphogluconate dehydrogenase C-terminal domain-like"/>
    <property type="match status" value="1"/>
</dbReference>
<accession>A0A9N8DN19</accession>
<dbReference type="GO" id="GO:0051287">
    <property type="term" value="F:NAD binding"/>
    <property type="evidence" value="ECO:0007669"/>
    <property type="project" value="InterPro"/>
</dbReference>
<dbReference type="PANTHER" id="PTHR43060">
    <property type="entry name" value="3-HYDROXYISOBUTYRATE DEHYDROGENASE-LIKE 1, MITOCHONDRIAL-RELATED"/>
    <property type="match status" value="1"/>
</dbReference>
<dbReference type="InterPro" id="IPR029154">
    <property type="entry name" value="HIBADH-like_NADP-bd"/>
</dbReference>
<dbReference type="SUPFAM" id="SSF51735">
    <property type="entry name" value="NAD(P)-binding Rossmann-fold domains"/>
    <property type="match status" value="1"/>
</dbReference>
<dbReference type="InterPro" id="IPR014710">
    <property type="entry name" value="RmlC-like_jellyroll"/>
</dbReference>
<dbReference type="Gene3D" id="1.10.1040.10">
    <property type="entry name" value="N-(1-d-carboxylethyl)-l-norvaline Dehydrogenase, domain 2"/>
    <property type="match status" value="1"/>
</dbReference>
<comment type="caution">
    <text evidence="3">The sequence shown here is derived from an EMBL/GenBank/DDBJ whole genome shotgun (WGS) entry which is preliminary data.</text>
</comment>
<feature type="domain" description="6-phosphogluconate dehydrogenase NADP-binding" evidence="1">
    <location>
        <begin position="4"/>
        <end position="171"/>
    </location>
</feature>
<gene>
    <name evidence="3" type="ORF">SEMRO_236_G094870.1</name>
</gene>
<dbReference type="GO" id="GO:0050661">
    <property type="term" value="F:NADP binding"/>
    <property type="evidence" value="ECO:0007669"/>
    <property type="project" value="InterPro"/>
</dbReference>
<dbReference type="Proteomes" id="UP001153069">
    <property type="component" value="Unassembled WGS sequence"/>
</dbReference>
<dbReference type="Pfam" id="PF03446">
    <property type="entry name" value="NAD_binding_2"/>
    <property type="match status" value="1"/>
</dbReference>
<dbReference type="EMBL" id="CAICTM010000235">
    <property type="protein sequence ID" value="CAB9505569.1"/>
    <property type="molecule type" value="Genomic_DNA"/>
</dbReference>
<dbReference type="Gene3D" id="3.40.50.720">
    <property type="entry name" value="NAD(P)-binding Rossmann-like Domain"/>
    <property type="match status" value="1"/>
</dbReference>
<evidence type="ECO:0000313" key="4">
    <source>
        <dbReference type="Proteomes" id="UP001153069"/>
    </source>
</evidence>
<dbReference type="InterPro" id="IPR013328">
    <property type="entry name" value="6PGD_dom2"/>
</dbReference>
<dbReference type="InterPro" id="IPR008927">
    <property type="entry name" value="6-PGluconate_DH-like_C_sf"/>
</dbReference>
<dbReference type="InterPro" id="IPR036291">
    <property type="entry name" value="NAD(P)-bd_dom_sf"/>
</dbReference>
<proteinExistence type="predicted"/>
<evidence type="ECO:0000313" key="3">
    <source>
        <dbReference type="EMBL" id="CAB9505569.1"/>
    </source>
</evidence>